<dbReference type="Gene3D" id="1.25.40.390">
    <property type="match status" value="1"/>
</dbReference>
<dbReference type="InterPro" id="IPR012944">
    <property type="entry name" value="SusD_RagB_dom"/>
</dbReference>
<dbReference type="AlphaFoldDB" id="A0A6J4G8P3"/>
<dbReference type="GO" id="GO:0009279">
    <property type="term" value="C:cell outer membrane"/>
    <property type="evidence" value="ECO:0007669"/>
    <property type="project" value="UniProtKB-SubCell"/>
</dbReference>
<evidence type="ECO:0000313" key="9">
    <source>
        <dbReference type="Proteomes" id="UP000479938"/>
    </source>
</evidence>
<protein>
    <submittedName>
        <fullName evidence="8">SusD-like protein P25</fullName>
    </submittedName>
</protein>
<evidence type="ECO:0000256" key="1">
    <source>
        <dbReference type="ARBA" id="ARBA00004442"/>
    </source>
</evidence>
<dbReference type="RefSeq" id="WP_173969087.1">
    <property type="nucleotide sequence ID" value="NZ_CADCSU010000026.1"/>
</dbReference>
<keyword evidence="4" id="KW-0472">Membrane</keyword>
<accession>A0A6J4G8P3</accession>
<gene>
    <name evidence="8" type="ORF">FLA105534_00306</name>
</gene>
<feature type="domain" description="SusD-like N-terminal" evidence="7">
    <location>
        <begin position="87"/>
        <end position="228"/>
    </location>
</feature>
<comment type="similarity">
    <text evidence="2">Belongs to the SusD family.</text>
</comment>
<evidence type="ECO:0000256" key="5">
    <source>
        <dbReference type="ARBA" id="ARBA00023237"/>
    </source>
</evidence>
<reference evidence="8 9" key="1">
    <citation type="submission" date="2020-02" db="EMBL/GenBank/DDBJ databases">
        <authorList>
            <person name="Criscuolo A."/>
        </authorList>
    </citation>
    <scope>NUCLEOTIDE SEQUENCE [LARGE SCALE GENOMIC DNA]</scope>
    <source>
        <strain evidence="8">CIP105534</strain>
    </source>
</reference>
<evidence type="ECO:0000313" key="8">
    <source>
        <dbReference type="EMBL" id="CAA9194739.1"/>
    </source>
</evidence>
<dbReference type="InterPro" id="IPR033985">
    <property type="entry name" value="SusD-like_N"/>
</dbReference>
<dbReference type="Pfam" id="PF07980">
    <property type="entry name" value="SusD_RagB"/>
    <property type="match status" value="1"/>
</dbReference>
<evidence type="ECO:0000256" key="3">
    <source>
        <dbReference type="ARBA" id="ARBA00022729"/>
    </source>
</evidence>
<feature type="domain" description="RagB/SusD" evidence="6">
    <location>
        <begin position="354"/>
        <end position="501"/>
    </location>
</feature>
<dbReference type="Proteomes" id="UP000479938">
    <property type="component" value="Unassembled WGS sequence"/>
</dbReference>
<dbReference type="InterPro" id="IPR011990">
    <property type="entry name" value="TPR-like_helical_dom_sf"/>
</dbReference>
<keyword evidence="5" id="KW-0998">Cell outer membrane</keyword>
<evidence type="ECO:0000259" key="6">
    <source>
        <dbReference type="Pfam" id="PF07980"/>
    </source>
</evidence>
<name>A0A6J4G8P3_9FLAO</name>
<keyword evidence="9" id="KW-1185">Reference proteome</keyword>
<organism evidence="8 9">
    <name type="scientific">Flavobacterium bizetiae</name>
    <dbReference type="NCBI Taxonomy" id="2704140"/>
    <lineage>
        <taxon>Bacteria</taxon>
        <taxon>Pseudomonadati</taxon>
        <taxon>Bacteroidota</taxon>
        <taxon>Flavobacteriia</taxon>
        <taxon>Flavobacteriales</taxon>
        <taxon>Flavobacteriaceae</taxon>
        <taxon>Flavobacterium</taxon>
    </lineage>
</organism>
<keyword evidence="3" id="KW-0732">Signal</keyword>
<evidence type="ECO:0000259" key="7">
    <source>
        <dbReference type="Pfam" id="PF14322"/>
    </source>
</evidence>
<evidence type="ECO:0000256" key="4">
    <source>
        <dbReference type="ARBA" id="ARBA00023136"/>
    </source>
</evidence>
<dbReference type="PROSITE" id="PS51257">
    <property type="entry name" value="PROKAR_LIPOPROTEIN"/>
    <property type="match status" value="1"/>
</dbReference>
<dbReference type="EMBL" id="CADCSU010000026">
    <property type="protein sequence ID" value="CAA9194739.1"/>
    <property type="molecule type" value="Genomic_DNA"/>
</dbReference>
<comment type="subcellular location">
    <subcellularLocation>
        <location evidence="1">Cell outer membrane</location>
    </subcellularLocation>
</comment>
<proteinExistence type="inferred from homology"/>
<dbReference type="SUPFAM" id="SSF48452">
    <property type="entry name" value="TPR-like"/>
    <property type="match status" value="1"/>
</dbReference>
<dbReference type="CDD" id="cd08977">
    <property type="entry name" value="SusD"/>
    <property type="match status" value="1"/>
</dbReference>
<evidence type="ECO:0000256" key="2">
    <source>
        <dbReference type="ARBA" id="ARBA00006275"/>
    </source>
</evidence>
<dbReference type="Pfam" id="PF14322">
    <property type="entry name" value="SusD-like_3"/>
    <property type="match status" value="1"/>
</dbReference>
<sequence>MKIKNILLAGVSFLALFSCTDVNENVYDKYAADDFYSTPEGANSALAGIYAQIPGEFTRDGATGVGYAGADNGWYDLNCMSSDEQVIPHRTDGNWQEDYARLHKHTWLPTEGIINNTWNWLYKGIFNANLAVGLLEKSNAETAKIAEAKVLRAFFYYLLIDDFGDVPFYTDNNVTVDKIPQASRKEVYNFIVKELTENVELLYGTKGGDFYGRFNKWAGYTLLAKVYLNAEVYTGEAKWSECLAACNKVSDGGFSLHSGEANTSSPLGNKYYELFGDVSPQDETILSIFATIDILSRNVYAVRSLSGLNAKALFGYDGWNGTIVPKDFYLRYADNDIRKKQFLVGEQAGGVTYTLDVPSLDNPGAPPQAGVRNIKFYPAGSNTGGGASNDFPIYRYADVILMMAECNVRLGNAGAAKPFIDQIRVRAGLDALIANPTLDDVYNERSLELNWEGHRRQDMIRFNKFLLPNQFRAESPAYRKLFPIPTSALNANRSLKQNPGYPG</sequence>